<proteinExistence type="predicted"/>
<dbReference type="EMBL" id="JBBXMP010000694">
    <property type="protein sequence ID" value="KAL0057107.1"/>
    <property type="molecule type" value="Genomic_DNA"/>
</dbReference>
<keyword evidence="3" id="KW-1185">Reference proteome</keyword>
<feature type="non-terminal residue" evidence="2">
    <location>
        <position position="1"/>
    </location>
</feature>
<protein>
    <submittedName>
        <fullName evidence="2">Uncharacterized protein</fullName>
    </submittedName>
</protein>
<gene>
    <name evidence="2" type="ORF">AAF712_016267</name>
</gene>
<sequence>ACFMQKHNKGMGQDLENSHPKSMFMPEDKVKLMEEWVEIVWPQSTAYDNPSEDEDGYEGSMKAPCSALDGCEASFTATDERQGKAGTQFFDCKALMALLCQHDQVLWIA</sequence>
<evidence type="ECO:0000313" key="2">
    <source>
        <dbReference type="EMBL" id="KAL0057107.1"/>
    </source>
</evidence>
<dbReference type="Pfam" id="PF18758">
    <property type="entry name" value="KDZ"/>
    <property type="match status" value="1"/>
</dbReference>
<comment type="caution">
    <text evidence="2">The sequence shown here is derived from an EMBL/GenBank/DDBJ whole genome shotgun (WGS) entry which is preliminary data.</text>
</comment>
<reference evidence="2 3" key="1">
    <citation type="submission" date="2024-05" db="EMBL/GenBank/DDBJ databases">
        <title>A draft genome resource for the thread blight pathogen Marasmius tenuissimus strain MS-2.</title>
        <authorList>
            <person name="Yulfo-Soto G.E."/>
            <person name="Baruah I.K."/>
            <person name="Amoako-Attah I."/>
            <person name="Bukari Y."/>
            <person name="Meinhardt L.W."/>
            <person name="Bailey B.A."/>
            <person name="Cohen S.P."/>
        </authorList>
    </citation>
    <scope>NUCLEOTIDE SEQUENCE [LARGE SCALE GENOMIC DNA]</scope>
    <source>
        <strain evidence="2 3">MS-2</strain>
    </source>
</reference>
<name>A0ABR2Z660_9AGAR</name>
<dbReference type="InterPro" id="IPR040521">
    <property type="entry name" value="KDZ"/>
</dbReference>
<evidence type="ECO:0000256" key="1">
    <source>
        <dbReference type="SAM" id="MobiDB-lite"/>
    </source>
</evidence>
<feature type="region of interest" description="Disordered" evidence="1">
    <location>
        <begin position="1"/>
        <end position="22"/>
    </location>
</feature>
<dbReference type="Proteomes" id="UP001437256">
    <property type="component" value="Unassembled WGS sequence"/>
</dbReference>
<evidence type="ECO:0000313" key="3">
    <source>
        <dbReference type="Proteomes" id="UP001437256"/>
    </source>
</evidence>
<organism evidence="2 3">
    <name type="scientific">Marasmius tenuissimus</name>
    <dbReference type="NCBI Taxonomy" id="585030"/>
    <lineage>
        <taxon>Eukaryota</taxon>
        <taxon>Fungi</taxon>
        <taxon>Dikarya</taxon>
        <taxon>Basidiomycota</taxon>
        <taxon>Agaricomycotina</taxon>
        <taxon>Agaricomycetes</taxon>
        <taxon>Agaricomycetidae</taxon>
        <taxon>Agaricales</taxon>
        <taxon>Marasmiineae</taxon>
        <taxon>Marasmiaceae</taxon>
        <taxon>Marasmius</taxon>
    </lineage>
</organism>
<accession>A0ABR2Z660</accession>